<evidence type="ECO:0000256" key="4">
    <source>
        <dbReference type="SAM" id="MobiDB-lite"/>
    </source>
</evidence>
<evidence type="ECO:0000256" key="2">
    <source>
        <dbReference type="ARBA" id="ARBA00012180"/>
    </source>
</evidence>
<sequence>MGLFLEALQARFEDPSRVQRAEAEILGLRQKGRPVREYVREFQQVAGRLRTWPERLLVHNFHWGLDKDLRQACVMRGVPPRLQDWFRVVSELDAGLQEFQVSSSDQSFLRRTGPRPTEVSGQPKTSTPSVRSTFRCFRCNRPGHCVVECPVPALTTTPRSQEKPSPTQKKTPERSRAACQTEESIPQQVPITTSLTSPDESLVEYDNADPNEDPMVSQPICPFAIPISLTSPMTGHIGEFQALIGLGCTRCLVSRGVVKKLGIKVYRLAHPIRFEQVDGSLLGGVPATVVTELVMLDMNDHWEMLRFIVVPSMMEDIIIGLAWLDKWGPTIWWEGGCRHMCLSVGPWPLRTEAEEKDKVVGGSKIAAESGDGELGFPAAYADLAEVFSERECDTLPPHRPTDCAIDILPGAKLPKPRMYPMTPRELEELHQYIDKNLARGFIQPARSRIAVPVLFQEKKDGGLRLCVDFRGLNAVCVEHIYPLPLMKDLLAHLARGRVFTKLDLREAYYRVRIKSGDEWKTAVNCPLGSYQFRVMSFGLQEPPAVFMQLINGVLHEHLYHGVLIYLDDILIYMKNMEEHVSLVREVLQKLLDAQLYVKLSKCKFHRSCIDYLGYRISARGVEMDPKKVRSVLEWQAP</sequence>
<dbReference type="Gene3D" id="3.10.10.10">
    <property type="entry name" value="HIV Type 1 Reverse Transcriptase, subunit A, domain 1"/>
    <property type="match status" value="1"/>
</dbReference>
<dbReference type="Pfam" id="PF00078">
    <property type="entry name" value="RVT_1"/>
    <property type="match status" value="1"/>
</dbReference>
<reference evidence="8 9" key="1">
    <citation type="journal article" date="2024" name="Proc. Natl. Acad. Sci. U.S.A.">
        <title>The genetic regulatory architecture and epigenomic basis for age-related changes in rattlesnake venom.</title>
        <authorList>
            <person name="Hogan M.P."/>
            <person name="Holding M.L."/>
            <person name="Nystrom G.S."/>
            <person name="Colston T.J."/>
            <person name="Bartlett D.A."/>
            <person name="Mason A.J."/>
            <person name="Ellsworth S.A."/>
            <person name="Rautsaw R.M."/>
            <person name="Lawrence K.C."/>
            <person name="Strickland J.L."/>
            <person name="He B."/>
            <person name="Fraser P."/>
            <person name="Margres M.J."/>
            <person name="Gilbert D.M."/>
            <person name="Gibbs H.L."/>
            <person name="Parkinson C.L."/>
            <person name="Rokyta D.R."/>
        </authorList>
    </citation>
    <scope>NUCLEOTIDE SEQUENCE [LARGE SCALE GENOMIC DNA]</scope>
    <source>
        <strain evidence="8">DRR0105</strain>
    </source>
</reference>
<evidence type="ECO:0000256" key="3">
    <source>
        <dbReference type="PROSITE-ProRule" id="PRU00047"/>
    </source>
</evidence>
<dbReference type="PROSITE" id="PS51379">
    <property type="entry name" value="4FE4S_FER_2"/>
    <property type="match status" value="1"/>
</dbReference>
<feature type="compositionally biased region" description="Polar residues" evidence="4">
    <location>
        <begin position="155"/>
        <end position="169"/>
    </location>
</feature>
<feature type="compositionally biased region" description="Polar residues" evidence="4">
    <location>
        <begin position="119"/>
        <end position="129"/>
    </location>
</feature>
<dbReference type="Proteomes" id="UP001474421">
    <property type="component" value="Unassembled WGS sequence"/>
</dbReference>
<evidence type="ECO:0000259" key="5">
    <source>
        <dbReference type="PROSITE" id="PS50158"/>
    </source>
</evidence>
<dbReference type="PANTHER" id="PTHR15503">
    <property type="entry name" value="LDOC1 RELATED"/>
    <property type="match status" value="1"/>
</dbReference>
<evidence type="ECO:0000259" key="6">
    <source>
        <dbReference type="PROSITE" id="PS50878"/>
    </source>
</evidence>
<dbReference type="InterPro" id="IPR017896">
    <property type="entry name" value="4Fe4S_Fe-S-bd"/>
</dbReference>
<dbReference type="SUPFAM" id="SSF57756">
    <property type="entry name" value="Retrovirus zinc finger-like domains"/>
    <property type="match status" value="1"/>
</dbReference>
<dbReference type="InterPro" id="IPR043502">
    <property type="entry name" value="DNA/RNA_pol_sf"/>
</dbReference>
<keyword evidence="3" id="KW-0479">Metal-binding</keyword>
<dbReference type="CDD" id="cd01647">
    <property type="entry name" value="RT_LTR"/>
    <property type="match status" value="1"/>
</dbReference>
<dbReference type="InterPro" id="IPR000477">
    <property type="entry name" value="RT_dom"/>
</dbReference>
<comment type="similarity">
    <text evidence="1">Belongs to the beta type-B retroviral polymerase family. HERV class-II K(HML-2) pol subfamily.</text>
</comment>
<accession>A0AAW1B123</accession>
<keyword evidence="3" id="KW-0862">Zinc</keyword>
<dbReference type="Gene3D" id="2.40.70.10">
    <property type="entry name" value="Acid Proteases"/>
    <property type="match status" value="1"/>
</dbReference>
<dbReference type="InterPro" id="IPR021109">
    <property type="entry name" value="Peptidase_aspartic_dom_sf"/>
</dbReference>
<feature type="region of interest" description="Disordered" evidence="4">
    <location>
        <begin position="155"/>
        <end position="211"/>
    </location>
</feature>
<dbReference type="InterPro" id="IPR001878">
    <property type="entry name" value="Znf_CCHC"/>
</dbReference>
<evidence type="ECO:0000256" key="1">
    <source>
        <dbReference type="ARBA" id="ARBA00010879"/>
    </source>
</evidence>
<dbReference type="CDD" id="cd00303">
    <property type="entry name" value="retropepsin_like"/>
    <property type="match status" value="1"/>
</dbReference>
<organism evidence="8 9">
    <name type="scientific">Crotalus adamanteus</name>
    <name type="common">Eastern diamondback rattlesnake</name>
    <dbReference type="NCBI Taxonomy" id="8729"/>
    <lineage>
        <taxon>Eukaryota</taxon>
        <taxon>Metazoa</taxon>
        <taxon>Chordata</taxon>
        <taxon>Craniata</taxon>
        <taxon>Vertebrata</taxon>
        <taxon>Euteleostomi</taxon>
        <taxon>Lepidosauria</taxon>
        <taxon>Squamata</taxon>
        <taxon>Bifurcata</taxon>
        <taxon>Unidentata</taxon>
        <taxon>Episquamata</taxon>
        <taxon>Toxicofera</taxon>
        <taxon>Serpentes</taxon>
        <taxon>Colubroidea</taxon>
        <taxon>Viperidae</taxon>
        <taxon>Crotalinae</taxon>
        <taxon>Crotalus</taxon>
    </lineage>
</organism>
<evidence type="ECO:0000259" key="7">
    <source>
        <dbReference type="PROSITE" id="PS51379"/>
    </source>
</evidence>
<dbReference type="PROSITE" id="PS50158">
    <property type="entry name" value="ZF_CCHC"/>
    <property type="match status" value="1"/>
</dbReference>
<dbReference type="InterPro" id="IPR036875">
    <property type="entry name" value="Znf_CCHC_sf"/>
</dbReference>
<dbReference type="GO" id="GO:0008270">
    <property type="term" value="F:zinc ion binding"/>
    <property type="evidence" value="ECO:0007669"/>
    <property type="project" value="UniProtKB-KW"/>
</dbReference>
<keyword evidence="3" id="KW-0863">Zinc-finger</keyword>
<dbReference type="EC" id="3.1.26.4" evidence="2"/>
<dbReference type="EMBL" id="JAOTOJ010000009">
    <property type="protein sequence ID" value="KAK9395714.1"/>
    <property type="molecule type" value="Genomic_DNA"/>
</dbReference>
<feature type="compositionally biased region" description="Polar residues" evidence="4">
    <location>
        <begin position="181"/>
        <end position="199"/>
    </location>
</feature>
<dbReference type="PROSITE" id="PS50878">
    <property type="entry name" value="RT_POL"/>
    <property type="match status" value="1"/>
</dbReference>
<feature type="region of interest" description="Disordered" evidence="4">
    <location>
        <begin position="103"/>
        <end position="129"/>
    </location>
</feature>
<dbReference type="Gene3D" id="3.30.70.270">
    <property type="match status" value="1"/>
</dbReference>
<evidence type="ECO:0000313" key="8">
    <source>
        <dbReference type="EMBL" id="KAK9395714.1"/>
    </source>
</evidence>
<dbReference type="InterPro" id="IPR043128">
    <property type="entry name" value="Rev_trsase/Diguanyl_cyclase"/>
</dbReference>
<feature type="compositionally biased region" description="Acidic residues" evidence="4">
    <location>
        <begin position="201"/>
        <end position="211"/>
    </location>
</feature>
<comment type="caution">
    <text evidence="8">The sequence shown here is derived from an EMBL/GenBank/DDBJ whole genome shotgun (WGS) entry which is preliminary data.</text>
</comment>
<dbReference type="InterPro" id="IPR032567">
    <property type="entry name" value="RTL1-rel"/>
</dbReference>
<dbReference type="GO" id="GO:0003676">
    <property type="term" value="F:nucleic acid binding"/>
    <property type="evidence" value="ECO:0007669"/>
    <property type="project" value="InterPro"/>
</dbReference>
<dbReference type="InterPro" id="IPR005162">
    <property type="entry name" value="Retrotrans_gag_dom"/>
</dbReference>
<dbReference type="AlphaFoldDB" id="A0AAW1B123"/>
<feature type="domain" description="Reverse transcriptase" evidence="6">
    <location>
        <begin position="437"/>
        <end position="616"/>
    </location>
</feature>
<dbReference type="PANTHER" id="PTHR15503:SF30">
    <property type="entry name" value="RETROTRANSPOSON GAG-LIKE PROTEIN 6"/>
    <property type="match status" value="1"/>
</dbReference>
<keyword evidence="9" id="KW-1185">Reference proteome</keyword>
<feature type="domain" description="CCHC-type" evidence="5">
    <location>
        <begin position="135"/>
        <end position="150"/>
    </location>
</feature>
<feature type="domain" description="4Fe-4S ferredoxin-type" evidence="7">
    <location>
        <begin position="126"/>
        <end position="159"/>
    </location>
</feature>
<proteinExistence type="inferred from homology"/>
<name>A0AAW1B123_CROAD</name>
<protein>
    <recommendedName>
        <fullName evidence="2">ribonuclease H</fullName>
        <ecNumber evidence="2">3.1.26.4</ecNumber>
    </recommendedName>
</protein>
<evidence type="ECO:0000313" key="9">
    <source>
        <dbReference type="Proteomes" id="UP001474421"/>
    </source>
</evidence>
<dbReference type="SUPFAM" id="SSF56672">
    <property type="entry name" value="DNA/RNA polymerases"/>
    <property type="match status" value="1"/>
</dbReference>
<dbReference type="GO" id="GO:0004523">
    <property type="term" value="F:RNA-DNA hybrid ribonuclease activity"/>
    <property type="evidence" value="ECO:0007669"/>
    <property type="project" value="UniProtKB-EC"/>
</dbReference>
<gene>
    <name evidence="8" type="ORF">NXF25_019075</name>
</gene>
<dbReference type="Pfam" id="PF03732">
    <property type="entry name" value="Retrotrans_gag"/>
    <property type="match status" value="1"/>
</dbReference>